<reference evidence="1 2" key="1">
    <citation type="submission" date="2018-06" db="EMBL/GenBank/DDBJ databases">
        <title>Comparative genomics reveals the genomic features of Rhizophagus irregularis, R. cerebriforme, R. diaphanum and Gigaspora rosea, and their symbiotic lifestyle signature.</title>
        <authorList>
            <person name="Morin E."/>
            <person name="San Clemente H."/>
            <person name="Chen E.C.H."/>
            <person name="De La Providencia I."/>
            <person name="Hainaut M."/>
            <person name="Kuo A."/>
            <person name="Kohler A."/>
            <person name="Murat C."/>
            <person name="Tang N."/>
            <person name="Roy S."/>
            <person name="Loubradou J."/>
            <person name="Henrissat B."/>
            <person name="Grigoriev I.V."/>
            <person name="Corradi N."/>
            <person name="Roux C."/>
            <person name="Martin F.M."/>
        </authorList>
    </citation>
    <scope>NUCLEOTIDE SEQUENCE [LARGE SCALE GENOMIC DNA]</scope>
    <source>
        <strain evidence="1 2">DAOM 227022</strain>
    </source>
</reference>
<comment type="caution">
    <text evidence="1">The sequence shown here is derived from an EMBL/GenBank/DDBJ whole genome shotgun (WGS) entry which is preliminary data.</text>
</comment>
<proteinExistence type="predicted"/>
<dbReference type="EMBL" id="QKYT01000005">
    <property type="protein sequence ID" value="RIA99299.1"/>
    <property type="molecule type" value="Genomic_DNA"/>
</dbReference>
<keyword evidence="2" id="KW-1185">Reference proteome</keyword>
<evidence type="ECO:0000313" key="2">
    <source>
        <dbReference type="Proteomes" id="UP000265703"/>
    </source>
</evidence>
<dbReference type="Proteomes" id="UP000265703">
    <property type="component" value="Unassembled WGS sequence"/>
</dbReference>
<protein>
    <recommendedName>
        <fullName evidence="3">Serine-threonine/tyrosine-protein kinase catalytic domain-containing protein</fullName>
    </recommendedName>
</protein>
<organism evidence="1 2">
    <name type="scientific">Glomus cerebriforme</name>
    <dbReference type="NCBI Taxonomy" id="658196"/>
    <lineage>
        <taxon>Eukaryota</taxon>
        <taxon>Fungi</taxon>
        <taxon>Fungi incertae sedis</taxon>
        <taxon>Mucoromycota</taxon>
        <taxon>Glomeromycotina</taxon>
        <taxon>Glomeromycetes</taxon>
        <taxon>Glomerales</taxon>
        <taxon>Glomeraceae</taxon>
        <taxon>Glomus</taxon>
    </lineage>
</organism>
<accession>A0A397TPD3</accession>
<evidence type="ECO:0008006" key="3">
    <source>
        <dbReference type="Google" id="ProtNLM"/>
    </source>
</evidence>
<name>A0A397TPD3_9GLOM</name>
<gene>
    <name evidence="1" type="ORF">C1645_811531</name>
</gene>
<feature type="non-terminal residue" evidence="1">
    <location>
        <position position="1"/>
    </location>
</feature>
<evidence type="ECO:0000313" key="1">
    <source>
        <dbReference type="EMBL" id="RIA99299.1"/>
    </source>
</evidence>
<sequence length="118" mass="13701">LIQKCWDAIPENRPSPNEVQNLVREFNRYERYKELPELTYDFNPTTKSTTKTQIYETHTQAIYTSRLLNLSNLPEPVNCPNQEGFISSRNTAEVNTYTSECFDCIITDLSKLDDGCKK</sequence>
<dbReference type="AlphaFoldDB" id="A0A397TPD3"/>